<accession>A0A3T0D3Z8</accession>
<keyword evidence="1" id="KW-0472">Membrane</keyword>
<dbReference type="AlphaFoldDB" id="A0A3T0D3Z8"/>
<evidence type="ECO:0000256" key="1">
    <source>
        <dbReference type="SAM" id="Phobius"/>
    </source>
</evidence>
<dbReference type="KEGG" id="ccha:ELD05_02515"/>
<proteinExistence type="predicted"/>
<dbReference type="RefSeq" id="WP_127351234.1">
    <property type="nucleotide sequence ID" value="NZ_CP034791.1"/>
</dbReference>
<name>A0A3T0D3Z8_9FIRM</name>
<dbReference type="Proteomes" id="UP000282930">
    <property type="component" value="Chromosome"/>
</dbReference>
<keyword evidence="1" id="KW-0812">Transmembrane</keyword>
<keyword evidence="1" id="KW-1133">Transmembrane helix</keyword>
<reference evidence="2 3" key="1">
    <citation type="submission" date="2018-12" db="EMBL/GenBank/DDBJ databases">
        <title>Genome sequence from the cellulolytic species, Caldicellulosiruptor changbaiensis.</title>
        <authorList>
            <person name="Blumer-Schuette S.E."/>
            <person name="Mendoza C."/>
        </authorList>
    </citation>
    <scope>NUCLEOTIDE SEQUENCE [LARGE SCALE GENOMIC DNA]</scope>
    <source>
        <strain evidence="2 3">CBS-Z</strain>
    </source>
</reference>
<evidence type="ECO:0000313" key="2">
    <source>
        <dbReference type="EMBL" id="AZT89626.1"/>
    </source>
</evidence>
<protein>
    <submittedName>
        <fullName evidence="2">Uncharacterized protein</fullName>
    </submittedName>
</protein>
<organism evidence="2 3">
    <name type="scientific">Caldicellulosiruptor changbaiensis</name>
    <dbReference type="NCBI Taxonomy" id="1222016"/>
    <lineage>
        <taxon>Bacteria</taxon>
        <taxon>Bacillati</taxon>
        <taxon>Bacillota</taxon>
        <taxon>Bacillota incertae sedis</taxon>
        <taxon>Caldicellulosiruptorales</taxon>
        <taxon>Caldicellulosiruptoraceae</taxon>
        <taxon>Caldicellulosiruptor</taxon>
    </lineage>
</organism>
<evidence type="ECO:0000313" key="3">
    <source>
        <dbReference type="Proteomes" id="UP000282930"/>
    </source>
</evidence>
<gene>
    <name evidence="2" type="ORF">ELD05_02515</name>
</gene>
<sequence>MKRKIIFNHIIFLIIIASIFFILFKNYSKEINYFNKALNNLKAEAFLKIRDISWNSAPDNIISNKNSIILERILYLKSEAECMSFIISALEYIDTDSNNVPYYKAKLHSMYSTFSNFVTFLSKVYDYIKDGEKPFNLPNDKDIKFIIKTKKDIYNELLLYHDFFSKLDINVIGPVYGNEVFNKIIEKWSIEKADKIIYPSKRIQK</sequence>
<keyword evidence="3" id="KW-1185">Reference proteome</keyword>
<dbReference type="EMBL" id="CP034791">
    <property type="protein sequence ID" value="AZT89626.1"/>
    <property type="molecule type" value="Genomic_DNA"/>
</dbReference>
<feature type="transmembrane region" description="Helical" evidence="1">
    <location>
        <begin position="6"/>
        <end position="24"/>
    </location>
</feature>